<organism evidence="12 13">
    <name type="scientific">Candidatus Gottesmanbacteria bacterium RIFCSPHIGHO2_02_FULL_40_13</name>
    <dbReference type="NCBI Taxonomy" id="1798384"/>
    <lineage>
        <taxon>Bacteria</taxon>
        <taxon>Candidatus Gottesmaniibacteriota</taxon>
    </lineage>
</organism>
<evidence type="ECO:0000256" key="5">
    <source>
        <dbReference type="ARBA" id="ARBA00022989"/>
    </source>
</evidence>
<dbReference type="SMART" id="SM00756">
    <property type="entry name" value="VKc"/>
    <property type="match status" value="1"/>
</dbReference>
<dbReference type="PANTHER" id="PTHR34573">
    <property type="entry name" value="VKC DOMAIN-CONTAINING PROTEIN"/>
    <property type="match status" value="1"/>
</dbReference>
<keyword evidence="9" id="KW-0676">Redox-active center</keyword>
<protein>
    <recommendedName>
        <fullName evidence="11">Vitamin K epoxide reductase domain-containing protein</fullName>
    </recommendedName>
</protein>
<evidence type="ECO:0000256" key="4">
    <source>
        <dbReference type="ARBA" id="ARBA00022719"/>
    </source>
</evidence>
<keyword evidence="8" id="KW-1015">Disulfide bond</keyword>
<dbReference type="Gene3D" id="1.20.1440.130">
    <property type="entry name" value="VKOR domain"/>
    <property type="match status" value="1"/>
</dbReference>
<feature type="domain" description="Vitamin K epoxide reductase" evidence="11">
    <location>
        <begin position="2"/>
        <end position="121"/>
    </location>
</feature>
<evidence type="ECO:0000256" key="10">
    <source>
        <dbReference type="SAM" id="Phobius"/>
    </source>
</evidence>
<dbReference type="InterPro" id="IPR038354">
    <property type="entry name" value="VKOR_sf"/>
</dbReference>
<feature type="transmembrane region" description="Helical" evidence="10">
    <location>
        <begin position="96"/>
        <end position="122"/>
    </location>
</feature>
<evidence type="ECO:0000256" key="8">
    <source>
        <dbReference type="ARBA" id="ARBA00023157"/>
    </source>
</evidence>
<keyword evidence="3 10" id="KW-0812">Transmembrane</keyword>
<evidence type="ECO:0000256" key="6">
    <source>
        <dbReference type="ARBA" id="ARBA00023002"/>
    </source>
</evidence>
<evidence type="ECO:0000256" key="3">
    <source>
        <dbReference type="ARBA" id="ARBA00022692"/>
    </source>
</evidence>
<evidence type="ECO:0000313" key="13">
    <source>
        <dbReference type="Proteomes" id="UP000177092"/>
    </source>
</evidence>
<evidence type="ECO:0000313" key="12">
    <source>
        <dbReference type="EMBL" id="OGG21768.1"/>
    </source>
</evidence>
<dbReference type="Proteomes" id="UP000177092">
    <property type="component" value="Unassembled WGS sequence"/>
</dbReference>
<dbReference type="InterPro" id="IPR044698">
    <property type="entry name" value="VKOR/LTO1"/>
</dbReference>
<keyword evidence="7 10" id="KW-0472">Membrane</keyword>
<dbReference type="PANTHER" id="PTHR34573:SF1">
    <property type="entry name" value="VITAMIN K EPOXIDE REDUCTASE DOMAIN-CONTAINING PROTEIN"/>
    <property type="match status" value="1"/>
</dbReference>
<name>A0A1F6AAL9_9BACT</name>
<dbReference type="InterPro" id="IPR012932">
    <property type="entry name" value="VKOR"/>
</dbReference>
<comment type="caution">
    <text evidence="12">The sequence shown here is derived from an EMBL/GenBank/DDBJ whole genome shotgun (WGS) entry which is preliminary data.</text>
</comment>
<dbReference type="GO" id="GO:0016020">
    <property type="term" value="C:membrane"/>
    <property type="evidence" value="ECO:0007669"/>
    <property type="project" value="UniProtKB-SubCell"/>
</dbReference>
<dbReference type="STRING" id="1798384.A3D03_01315"/>
<evidence type="ECO:0000256" key="7">
    <source>
        <dbReference type="ARBA" id="ARBA00023136"/>
    </source>
</evidence>
<dbReference type="AlphaFoldDB" id="A0A1F6AAL9"/>
<dbReference type="EMBL" id="MFJN01000016">
    <property type="protein sequence ID" value="OGG21768.1"/>
    <property type="molecule type" value="Genomic_DNA"/>
</dbReference>
<sequence>MGIGISSYLSFTYITNSPIACFDTGCEIVRKSRYAYPLGIPMPIIGLFGNLIIFLLSFLYTLKNTPKRVIAKFLFFISFIGFLVVVFLTAAEIFDIKAYCIWCLGSAFTMTLIFITSIYLYVKNRKS</sequence>
<evidence type="ECO:0000256" key="2">
    <source>
        <dbReference type="ARBA" id="ARBA00006214"/>
    </source>
</evidence>
<reference evidence="12 13" key="1">
    <citation type="journal article" date="2016" name="Nat. Commun.">
        <title>Thousands of microbial genomes shed light on interconnected biogeochemical processes in an aquifer system.</title>
        <authorList>
            <person name="Anantharaman K."/>
            <person name="Brown C.T."/>
            <person name="Hug L.A."/>
            <person name="Sharon I."/>
            <person name="Castelle C.J."/>
            <person name="Probst A.J."/>
            <person name="Thomas B.C."/>
            <person name="Singh A."/>
            <person name="Wilkins M.J."/>
            <person name="Karaoz U."/>
            <person name="Brodie E.L."/>
            <person name="Williams K.H."/>
            <person name="Hubbard S.S."/>
            <person name="Banfield J.F."/>
        </authorList>
    </citation>
    <scope>NUCLEOTIDE SEQUENCE [LARGE SCALE GENOMIC DNA]</scope>
</reference>
<evidence type="ECO:0000259" key="11">
    <source>
        <dbReference type="SMART" id="SM00756"/>
    </source>
</evidence>
<comment type="subcellular location">
    <subcellularLocation>
        <location evidence="1">Membrane</location>
        <topology evidence="1">Multi-pass membrane protein</topology>
    </subcellularLocation>
</comment>
<dbReference type="GO" id="GO:0048038">
    <property type="term" value="F:quinone binding"/>
    <property type="evidence" value="ECO:0007669"/>
    <property type="project" value="UniProtKB-KW"/>
</dbReference>
<accession>A0A1F6AAL9</accession>
<evidence type="ECO:0000256" key="9">
    <source>
        <dbReference type="ARBA" id="ARBA00023284"/>
    </source>
</evidence>
<feature type="transmembrane region" description="Helical" evidence="10">
    <location>
        <begin position="69"/>
        <end position="90"/>
    </location>
</feature>
<evidence type="ECO:0000256" key="1">
    <source>
        <dbReference type="ARBA" id="ARBA00004141"/>
    </source>
</evidence>
<dbReference type="GO" id="GO:0016491">
    <property type="term" value="F:oxidoreductase activity"/>
    <property type="evidence" value="ECO:0007669"/>
    <property type="project" value="UniProtKB-KW"/>
</dbReference>
<dbReference type="Pfam" id="PF07884">
    <property type="entry name" value="VKOR"/>
    <property type="match status" value="1"/>
</dbReference>
<keyword evidence="5 10" id="KW-1133">Transmembrane helix</keyword>
<feature type="transmembrane region" description="Helical" evidence="10">
    <location>
        <begin position="40"/>
        <end position="62"/>
    </location>
</feature>
<comment type="similarity">
    <text evidence="2">Belongs to the VKOR family.</text>
</comment>
<dbReference type="CDD" id="cd12916">
    <property type="entry name" value="VKOR_1"/>
    <property type="match status" value="1"/>
</dbReference>
<proteinExistence type="inferred from homology"/>
<gene>
    <name evidence="12" type="ORF">A3D03_01315</name>
</gene>
<keyword evidence="6" id="KW-0560">Oxidoreductase</keyword>
<keyword evidence="4" id="KW-0874">Quinone</keyword>